<evidence type="ECO:0000256" key="1">
    <source>
        <dbReference type="SAM" id="MobiDB-lite"/>
    </source>
</evidence>
<protein>
    <submittedName>
        <fullName evidence="2">Uncharacterized protein</fullName>
    </submittedName>
</protein>
<dbReference type="EMBL" id="MU842910">
    <property type="protein sequence ID" value="KAK2026671.1"/>
    <property type="molecule type" value="Genomic_DNA"/>
</dbReference>
<proteinExistence type="predicted"/>
<name>A0AAD9HCT5_9PEZI</name>
<dbReference type="Proteomes" id="UP001232148">
    <property type="component" value="Unassembled WGS sequence"/>
</dbReference>
<keyword evidence="3" id="KW-1185">Reference proteome</keyword>
<accession>A0AAD9HCT5</accession>
<reference evidence="2" key="1">
    <citation type="submission" date="2021-06" db="EMBL/GenBank/DDBJ databases">
        <title>Comparative genomics, transcriptomics and evolutionary studies reveal genomic signatures of adaptation to plant cell wall in hemibiotrophic fungi.</title>
        <authorList>
            <consortium name="DOE Joint Genome Institute"/>
            <person name="Baroncelli R."/>
            <person name="Diaz J.F."/>
            <person name="Benocci T."/>
            <person name="Peng M."/>
            <person name="Battaglia E."/>
            <person name="Haridas S."/>
            <person name="Andreopoulos W."/>
            <person name="Labutti K."/>
            <person name="Pangilinan J."/>
            <person name="Floch G.L."/>
            <person name="Makela M.R."/>
            <person name="Henrissat B."/>
            <person name="Grigoriev I.V."/>
            <person name="Crouch J.A."/>
            <person name="De Vries R.P."/>
            <person name="Sukno S.A."/>
            <person name="Thon M.R."/>
        </authorList>
    </citation>
    <scope>NUCLEOTIDE SEQUENCE</scope>
    <source>
        <strain evidence="2">MAFF235873</strain>
    </source>
</reference>
<comment type="caution">
    <text evidence="2">The sequence shown here is derived from an EMBL/GenBank/DDBJ whole genome shotgun (WGS) entry which is preliminary data.</text>
</comment>
<organism evidence="2 3">
    <name type="scientific">Colletotrichum zoysiae</name>
    <dbReference type="NCBI Taxonomy" id="1216348"/>
    <lineage>
        <taxon>Eukaryota</taxon>
        <taxon>Fungi</taxon>
        <taxon>Dikarya</taxon>
        <taxon>Ascomycota</taxon>
        <taxon>Pezizomycotina</taxon>
        <taxon>Sordariomycetes</taxon>
        <taxon>Hypocreomycetidae</taxon>
        <taxon>Glomerellales</taxon>
        <taxon>Glomerellaceae</taxon>
        <taxon>Colletotrichum</taxon>
        <taxon>Colletotrichum graminicola species complex</taxon>
    </lineage>
</organism>
<evidence type="ECO:0000313" key="3">
    <source>
        <dbReference type="Proteomes" id="UP001232148"/>
    </source>
</evidence>
<feature type="region of interest" description="Disordered" evidence="1">
    <location>
        <begin position="19"/>
        <end position="80"/>
    </location>
</feature>
<evidence type="ECO:0000313" key="2">
    <source>
        <dbReference type="EMBL" id="KAK2026671.1"/>
    </source>
</evidence>
<dbReference type="AlphaFoldDB" id="A0AAD9HCT5"/>
<sequence>MFLISPRCPPFPLSLPSLAIPRSEPLPLQNTSSRDREQGGLPARHKAASRVYGKLAVNDSTASAVAASRHTGNEHRRKRSLVALQQKAPIPCAVRSLQARPVPRGGGGDDDDHRWLCERGRLAAGRG</sequence>
<gene>
    <name evidence="2" type="ORF">LX32DRAFT_729988</name>
</gene>